<keyword evidence="3" id="KW-1185">Reference proteome</keyword>
<dbReference type="Pfam" id="PF07589">
    <property type="entry name" value="PEP-CTERM"/>
    <property type="match status" value="1"/>
</dbReference>
<feature type="domain" description="Ice-binding protein C-terminal" evidence="1">
    <location>
        <begin position="110"/>
        <end position="134"/>
    </location>
</feature>
<proteinExistence type="predicted"/>
<gene>
    <name evidence="2" type="ORF">AW11_02947</name>
</gene>
<evidence type="ECO:0000259" key="1">
    <source>
        <dbReference type="Pfam" id="PF07589"/>
    </source>
</evidence>
<accession>A0A011R631</accession>
<evidence type="ECO:0000313" key="3">
    <source>
        <dbReference type="Proteomes" id="UP000022141"/>
    </source>
</evidence>
<comment type="caution">
    <text evidence="2">The sequence shown here is derived from an EMBL/GenBank/DDBJ whole genome shotgun (WGS) entry which is preliminary data.</text>
</comment>
<dbReference type="EMBL" id="JEMY01000042">
    <property type="protein sequence ID" value="EXI86589.1"/>
    <property type="molecule type" value="Genomic_DNA"/>
</dbReference>
<sequence>MIYDQARLSADGNGLSGCGAGTLFNGPNAVAANGGVAPQIYAPTTWEDGSSGSHLDDNCYTAPNTVSTYMMEAQTISGLGVRTITALEVGMMRDIGYTQFGVQTQPPGGTVPEPSSVLLLLGSLGLLGAARRRKAA</sequence>
<dbReference type="NCBIfam" id="TIGR02595">
    <property type="entry name" value="PEP_CTERM"/>
    <property type="match status" value="1"/>
</dbReference>
<dbReference type="Proteomes" id="UP000022141">
    <property type="component" value="Unassembled WGS sequence"/>
</dbReference>
<name>A0A011R631_ACCRE</name>
<reference evidence="2" key="1">
    <citation type="submission" date="2014-02" db="EMBL/GenBank/DDBJ databases">
        <title>Expanding our view of genomic diversity in Candidatus Accumulibacter clades.</title>
        <authorList>
            <person name="Skennerton C.T."/>
            <person name="Barr J.J."/>
            <person name="Slater F.R."/>
            <person name="Bond P.L."/>
            <person name="Tyson G.W."/>
        </authorList>
    </citation>
    <scope>NUCLEOTIDE SEQUENCE [LARGE SCALE GENOMIC DNA]</scope>
</reference>
<dbReference type="AlphaFoldDB" id="A0A011R631"/>
<evidence type="ECO:0000313" key="2">
    <source>
        <dbReference type="EMBL" id="EXI86589.1"/>
    </source>
</evidence>
<protein>
    <submittedName>
        <fullName evidence="2">PEP-CTERM motif protein</fullName>
    </submittedName>
</protein>
<dbReference type="PATRIC" id="fig|1454004.3.peg.3042"/>
<dbReference type="InterPro" id="IPR013424">
    <property type="entry name" value="Ice-binding_C"/>
</dbReference>
<organism evidence="2 3">
    <name type="scientific">Accumulibacter regalis</name>
    <dbReference type="NCBI Taxonomy" id="522306"/>
    <lineage>
        <taxon>Bacteria</taxon>
        <taxon>Pseudomonadati</taxon>
        <taxon>Pseudomonadota</taxon>
        <taxon>Betaproteobacteria</taxon>
        <taxon>Candidatus Accumulibacter</taxon>
    </lineage>
</organism>
<dbReference type="eggNOG" id="ENOG50340BT">
    <property type="taxonomic scope" value="Bacteria"/>
</dbReference>